<feature type="binding site" description="axial binding residue" evidence="6">
    <location>
        <position position="442"/>
    </location>
    <ligand>
        <name>heme</name>
        <dbReference type="ChEBI" id="CHEBI:30413"/>
    </ligand>
    <ligandPart>
        <name>Fe</name>
        <dbReference type="ChEBI" id="CHEBI:18248"/>
    </ligandPart>
</feature>
<dbReference type="GO" id="GO:0020037">
    <property type="term" value="F:heme binding"/>
    <property type="evidence" value="ECO:0007669"/>
    <property type="project" value="InterPro"/>
</dbReference>
<dbReference type="PANTHER" id="PTHR24305:SF235">
    <property type="entry name" value="CYTOCHROME P450 MONOOXYGENASE APDB-RELATED"/>
    <property type="match status" value="1"/>
</dbReference>
<keyword evidence="6 7" id="KW-0349">Heme</keyword>
<keyword evidence="8" id="KW-1133">Transmembrane helix</keyword>
<comment type="similarity">
    <text evidence="2 7">Belongs to the cytochrome P450 family.</text>
</comment>
<dbReference type="InterPro" id="IPR017972">
    <property type="entry name" value="Cyt_P450_CS"/>
</dbReference>
<dbReference type="InterPro" id="IPR050121">
    <property type="entry name" value="Cytochrome_P450_monoxygenase"/>
</dbReference>
<dbReference type="EMBL" id="MU825398">
    <property type="protein sequence ID" value="KAJ7393359.1"/>
    <property type="molecule type" value="Genomic_DNA"/>
</dbReference>
<dbReference type="PANTHER" id="PTHR24305">
    <property type="entry name" value="CYTOCHROME P450"/>
    <property type="match status" value="1"/>
</dbReference>
<evidence type="ECO:0000256" key="8">
    <source>
        <dbReference type="SAM" id="Phobius"/>
    </source>
</evidence>
<evidence type="ECO:0000313" key="10">
    <source>
        <dbReference type="Proteomes" id="UP001163046"/>
    </source>
</evidence>
<evidence type="ECO:0000256" key="5">
    <source>
        <dbReference type="ARBA" id="ARBA00023004"/>
    </source>
</evidence>
<keyword evidence="5 6" id="KW-0408">Iron</keyword>
<name>A0A9X0DCU2_9CNID</name>
<keyword evidence="8" id="KW-0812">Transmembrane</keyword>
<dbReference type="AlphaFoldDB" id="A0A9X0DCU2"/>
<sequence length="470" mass="53139">MTMLAEGSAIGIVSFFFAILLFAWPLLYKCVQVAVVYWRVPWTNAKGERMRGELPKLPYGHFHQVNFFGRPLSKTYGPIYYIWHCLTPVLILADAEAIRSFYTDHYSHQRDRDFTCLGSVFKDILGNCLATSYGREEVRRCRGPFEKYFSASAASNTLHVIGRECATFMKGLPIDKPVDLQERGLANVTLRVLVQVVYGDEVLEKYFQRILEVNNLYQDAVSMFNVGETRLPFYSYLPTKANQKARSFNQAWESFNRFLFKEYEEGRLSSGDGLFFATMEQLKTHALDLGEQELLHSVDEILLLNVDVSYAATSFALADLARHATVQGRVRQEVDEVLRGADPSSCQDLDKKLPYMEMVLKESARMNPALALSLPERTAKPVTNIGGYQIPKGTPVCVDAHSLNFSEKYWRDPEKFDPDRFANGARPAPGSLFRFGMGPRKCLGYRYALAISRVVVASVFAEIHTATGSP</sequence>
<keyword evidence="4 7" id="KW-0560">Oxidoreductase</keyword>
<evidence type="ECO:0008006" key="11">
    <source>
        <dbReference type="Google" id="ProtNLM"/>
    </source>
</evidence>
<dbReference type="GO" id="GO:0044550">
    <property type="term" value="P:secondary metabolite biosynthetic process"/>
    <property type="evidence" value="ECO:0007669"/>
    <property type="project" value="UniProtKB-ARBA"/>
</dbReference>
<gene>
    <name evidence="9" type="ORF">OS493_006330</name>
</gene>
<keyword evidence="10" id="KW-1185">Reference proteome</keyword>
<dbReference type="SUPFAM" id="SSF48264">
    <property type="entry name" value="Cytochrome P450"/>
    <property type="match status" value="1"/>
</dbReference>
<dbReference type="OrthoDB" id="2789670at2759"/>
<comment type="caution">
    <text evidence="9">The sequence shown here is derived from an EMBL/GenBank/DDBJ whole genome shotgun (WGS) entry which is preliminary data.</text>
</comment>
<dbReference type="Pfam" id="PF00067">
    <property type="entry name" value="p450"/>
    <property type="match status" value="1"/>
</dbReference>
<evidence type="ECO:0000256" key="4">
    <source>
        <dbReference type="ARBA" id="ARBA00023002"/>
    </source>
</evidence>
<keyword evidence="8" id="KW-0472">Membrane</keyword>
<evidence type="ECO:0000313" key="9">
    <source>
        <dbReference type="EMBL" id="KAJ7393359.1"/>
    </source>
</evidence>
<protein>
    <recommendedName>
        <fullName evidence="11">Cytochrome P450</fullName>
    </recommendedName>
</protein>
<evidence type="ECO:0000256" key="3">
    <source>
        <dbReference type="ARBA" id="ARBA00022723"/>
    </source>
</evidence>
<dbReference type="Proteomes" id="UP001163046">
    <property type="component" value="Unassembled WGS sequence"/>
</dbReference>
<dbReference type="InterPro" id="IPR001128">
    <property type="entry name" value="Cyt_P450"/>
</dbReference>
<evidence type="ECO:0000256" key="6">
    <source>
        <dbReference type="PIRSR" id="PIRSR602401-1"/>
    </source>
</evidence>
<feature type="transmembrane region" description="Helical" evidence="8">
    <location>
        <begin position="7"/>
        <end position="27"/>
    </location>
</feature>
<organism evidence="9 10">
    <name type="scientific">Desmophyllum pertusum</name>
    <dbReference type="NCBI Taxonomy" id="174260"/>
    <lineage>
        <taxon>Eukaryota</taxon>
        <taxon>Metazoa</taxon>
        <taxon>Cnidaria</taxon>
        <taxon>Anthozoa</taxon>
        <taxon>Hexacorallia</taxon>
        <taxon>Scleractinia</taxon>
        <taxon>Caryophylliina</taxon>
        <taxon>Caryophylliidae</taxon>
        <taxon>Desmophyllum</taxon>
    </lineage>
</organism>
<keyword evidence="7" id="KW-0503">Monooxygenase</keyword>
<dbReference type="InterPro" id="IPR002401">
    <property type="entry name" value="Cyt_P450_E_grp-I"/>
</dbReference>
<dbReference type="GO" id="GO:0005506">
    <property type="term" value="F:iron ion binding"/>
    <property type="evidence" value="ECO:0007669"/>
    <property type="project" value="InterPro"/>
</dbReference>
<proteinExistence type="inferred from homology"/>
<evidence type="ECO:0000256" key="7">
    <source>
        <dbReference type="RuleBase" id="RU000461"/>
    </source>
</evidence>
<dbReference type="GO" id="GO:0004497">
    <property type="term" value="F:monooxygenase activity"/>
    <property type="evidence" value="ECO:0007669"/>
    <property type="project" value="UniProtKB-KW"/>
</dbReference>
<dbReference type="GO" id="GO:0016705">
    <property type="term" value="F:oxidoreductase activity, acting on paired donors, with incorporation or reduction of molecular oxygen"/>
    <property type="evidence" value="ECO:0007669"/>
    <property type="project" value="InterPro"/>
</dbReference>
<comment type="cofactor">
    <cofactor evidence="1 6">
        <name>heme</name>
        <dbReference type="ChEBI" id="CHEBI:30413"/>
    </cofactor>
</comment>
<accession>A0A9X0DCU2</accession>
<dbReference type="InterPro" id="IPR036396">
    <property type="entry name" value="Cyt_P450_sf"/>
</dbReference>
<evidence type="ECO:0000256" key="1">
    <source>
        <dbReference type="ARBA" id="ARBA00001971"/>
    </source>
</evidence>
<keyword evidence="3 6" id="KW-0479">Metal-binding</keyword>
<dbReference type="Gene3D" id="1.10.630.10">
    <property type="entry name" value="Cytochrome P450"/>
    <property type="match status" value="1"/>
</dbReference>
<dbReference type="PROSITE" id="PS00086">
    <property type="entry name" value="CYTOCHROME_P450"/>
    <property type="match status" value="1"/>
</dbReference>
<reference evidence="9" key="1">
    <citation type="submission" date="2023-01" db="EMBL/GenBank/DDBJ databases">
        <title>Genome assembly of the deep-sea coral Lophelia pertusa.</title>
        <authorList>
            <person name="Herrera S."/>
            <person name="Cordes E."/>
        </authorList>
    </citation>
    <scope>NUCLEOTIDE SEQUENCE</scope>
    <source>
        <strain evidence="9">USNM1676648</strain>
        <tissue evidence="9">Polyp</tissue>
    </source>
</reference>
<dbReference type="PRINTS" id="PR00463">
    <property type="entry name" value="EP450I"/>
</dbReference>
<evidence type="ECO:0000256" key="2">
    <source>
        <dbReference type="ARBA" id="ARBA00010617"/>
    </source>
</evidence>